<evidence type="ECO:0000313" key="1">
    <source>
        <dbReference type="EMBL" id="EEX75162.1"/>
    </source>
</evidence>
<dbReference type="EMBL" id="ACVB02000007">
    <property type="protein sequence ID" value="EEX75162.1"/>
    <property type="molecule type" value="Genomic_DNA"/>
</dbReference>
<comment type="caution">
    <text evidence="1">The sequence shown here is derived from an EMBL/GenBank/DDBJ whole genome shotgun (WGS) entry which is preliminary data.</text>
</comment>
<accession>C9MVX2</accession>
<sequence>MTSITLFLLFIIIFLTPKILLFKIVETPFIIPFITIFVY</sequence>
<dbReference type="HOGENOM" id="CLU_3312112_0_0_0"/>
<protein>
    <submittedName>
        <fullName evidence="1">Uncharacterized protein</fullName>
    </submittedName>
</protein>
<dbReference type="Proteomes" id="UP000006233">
    <property type="component" value="Unassembled WGS sequence"/>
</dbReference>
<proteinExistence type="predicted"/>
<evidence type="ECO:0000313" key="2">
    <source>
        <dbReference type="Proteomes" id="UP000006233"/>
    </source>
</evidence>
<dbReference type="STRING" id="634994.GCWU000323_00411"/>
<reference evidence="1 2" key="1">
    <citation type="submission" date="2009-09" db="EMBL/GenBank/DDBJ databases">
        <authorList>
            <person name="Weinstock G."/>
            <person name="Sodergren E."/>
            <person name="Clifton S."/>
            <person name="Fulton L."/>
            <person name="Fulton B."/>
            <person name="Courtney L."/>
            <person name="Fronick C."/>
            <person name="Harrison M."/>
            <person name="Strong C."/>
            <person name="Farmer C."/>
            <person name="Delahaunty K."/>
            <person name="Markovic C."/>
            <person name="Hall O."/>
            <person name="Minx P."/>
            <person name="Tomlinson C."/>
            <person name="Mitreva M."/>
            <person name="Nelson J."/>
            <person name="Hou S."/>
            <person name="Wollam A."/>
            <person name="Pepin K.H."/>
            <person name="Johnson M."/>
            <person name="Bhonagiri V."/>
            <person name="Nash W.E."/>
            <person name="Warren W."/>
            <person name="Chinwalla A."/>
            <person name="Mardis E.R."/>
            <person name="Wilson R.K."/>
        </authorList>
    </citation>
    <scope>NUCLEOTIDE SEQUENCE [LARGE SCALE GENOMIC DNA]</scope>
    <source>
        <strain evidence="1 2">F0254</strain>
    </source>
</reference>
<gene>
    <name evidence="1" type="ORF">GCWU000323_00411</name>
</gene>
<name>C9MVX2_9FUSO</name>
<organism evidence="1 2">
    <name type="scientific">Leptotrichia hofstadii F0254</name>
    <dbReference type="NCBI Taxonomy" id="634994"/>
    <lineage>
        <taxon>Bacteria</taxon>
        <taxon>Fusobacteriati</taxon>
        <taxon>Fusobacteriota</taxon>
        <taxon>Fusobacteriia</taxon>
        <taxon>Fusobacteriales</taxon>
        <taxon>Leptotrichiaceae</taxon>
        <taxon>Leptotrichia</taxon>
    </lineage>
</organism>
<dbReference type="AlphaFoldDB" id="C9MVX2"/>